<dbReference type="AlphaFoldDB" id="A0A0N5AV60"/>
<evidence type="ECO:0000256" key="2">
    <source>
        <dbReference type="ARBA" id="ARBA00022771"/>
    </source>
</evidence>
<dbReference type="PANTHER" id="PTHR46319">
    <property type="entry name" value="ZINC FINGER FYVE DOMAIN-CONTAINING PROTEIN"/>
    <property type="match status" value="1"/>
</dbReference>
<dbReference type="Gene3D" id="3.30.40.10">
    <property type="entry name" value="Zinc/RING finger domain, C3HC4 (zinc finger)"/>
    <property type="match status" value="1"/>
</dbReference>
<name>A0A0N5AV60_9BILA</name>
<keyword evidence="6" id="KW-1185">Reference proteome</keyword>
<dbReference type="SUPFAM" id="SSF57903">
    <property type="entry name" value="FYVE/PHD zinc finger"/>
    <property type="match status" value="1"/>
</dbReference>
<dbReference type="InterPro" id="IPR011011">
    <property type="entry name" value="Znf_FYVE_PHD"/>
</dbReference>
<dbReference type="SMART" id="SM00064">
    <property type="entry name" value="FYVE"/>
    <property type="match status" value="1"/>
</dbReference>
<dbReference type="STRING" id="451379.A0A0N5AV60"/>
<evidence type="ECO:0000256" key="4">
    <source>
        <dbReference type="PROSITE-ProRule" id="PRU00091"/>
    </source>
</evidence>
<dbReference type="WBParaSite" id="SMUV_0000876701-mRNA-1">
    <property type="protein sequence ID" value="SMUV_0000876701-mRNA-1"/>
    <property type="gene ID" value="SMUV_0000876701"/>
</dbReference>
<dbReference type="Proteomes" id="UP000046393">
    <property type="component" value="Unplaced"/>
</dbReference>
<keyword evidence="1" id="KW-0479">Metal-binding</keyword>
<organism evidence="6 7">
    <name type="scientific">Syphacia muris</name>
    <dbReference type="NCBI Taxonomy" id="451379"/>
    <lineage>
        <taxon>Eukaryota</taxon>
        <taxon>Metazoa</taxon>
        <taxon>Ecdysozoa</taxon>
        <taxon>Nematoda</taxon>
        <taxon>Chromadorea</taxon>
        <taxon>Rhabditida</taxon>
        <taxon>Spirurina</taxon>
        <taxon>Oxyuridomorpha</taxon>
        <taxon>Oxyuroidea</taxon>
        <taxon>Oxyuridae</taxon>
        <taxon>Syphacia</taxon>
    </lineage>
</organism>
<dbReference type="SMART" id="SM01421">
    <property type="entry name" value="DUF3480"/>
    <property type="match status" value="1"/>
</dbReference>
<protein>
    <submittedName>
        <fullName evidence="7">FYVE-type domain-containing protein</fullName>
    </submittedName>
</protein>
<keyword evidence="2 4" id="KW-0863">Zinc-finger</keyword>
<accession>A0A0N5AV60</accession>
<keyword evidence="3" id="KW-0862">Zinc</keyword>
<dbReference type="Pfam" id="PF01363">
    <property type="entry name" value="FYVE"/>
    <property type="match status" value="1"/>
</dbReference>
<evidence type="ECO:0000313" key="6">
    <source>
        <dbReference type="Proteomes" id="UP000046393"/>
    </source>
</evidence>
<dbReference type="PANTHER" id="PTHR46319:SF3">
    <property type="entry name" value="ZINC FINGER FYVE DOMAIN-CONTAINING PROTEIN"/>
    <property type="match status" value="1"/>
</dbReference>
<proteinExistence type="predicted"/>
<evidence type="ECO:0000313" key="7">
    <source>
        <dbReference type="WBParaSite" id="SMUV_0000876701-mRNA-1"/>
    </source>
</evidence>
<dbReference type="InterPro" id="IPR022557">
    <property type="entry name" value="SARA-like_C"/>
</dbReference>
<evidence type="ECO:0000256" key="3">
    <source>
        <dbReference type="ARBA" id="ARBA00022833"/>
    </source>
</evidence>
<feature type="domain" description="FYVE-type" evidence="5">
    <location>
        <begin position="249"/>
        <end position="311"/>
    </location>
</feature>
<dbReference type="GO" id="GO:0031901">
    <property type="term" value="C:early endosome membrane"/>
    <property type="evidence" value="ECO:0007669"/>
    <property type="project" value="TreeGrafter"/>
</dbReference>
<dbReference type="PROSITE" id="PS50178">
    <property type="entry name" value="ZF_FYVE"/>
    <property type="match status" value="1"/>
</dbReference>
<dbReference type="InterPro" id="IPR000306">
    <property type="entry name" value="Znf_FYVE"/>
</dbReference>
<dbReference type="Pfam" id="PF11979">
    <property type="entry name" value="SARA_C"/>
    <property type="match status" value="1"/>
</dbReference>
<dbReference type="GO" id="GO:0016197">
    <property type="term" value="P:endosomal transport"/>
    <property type="evidence" value="ECO:0007669"/>
    <property type="project" value="TreeGrafter"/>
</dbReference>
<sequence>MFRCLELCCKTKVGEAGEDSNTKNMKVDSDSASESKIQESLPVAVVECNNSIDDSRSISEADDTLLSACEEHEGLSDAVGGFEPSSIKEGGEALEQVRSVQSNDNFKDANNLVQGECSIVDAANTLDESVCDVIMAIEEKLEAVEIKTCSDNSSRSSSYNRVTEVVDGHDFTTDEQGRSMDDAVDELNVKPDLSMNNEESRVCVSSTNMNVENIDDSVFTVEDVNETECSIHEGRSKKFYAVKPDWIADAEMTACMLCCAKFTFLLRRHHCRSCGRLLCSQCTSYRVLLLQMRTSVSKRLKDLRMEEEKVCFLPDSLDDCSLYYRTLNGTIHKYDDIATVLDTFNSGQSLIITITRNLWCEIKLCQCKYIIYGIYKSALKNQEINLHNKMGLREAHIRMPNFYLSDQSVKGEFMDKDILLFRPSVQCFENLLVPEKPFFVGCFLHRVESVWALSIPQRLLYFRILLLGYPTPVVNIRSRKPVYLNVTDTTVLRMFCDFKNWVYRLPLLHGSVISLCDNETRLLIPNFQKEEVKRLVNSNKSMFAWALSFNDLADSHLVCEQSDDAVYKTQVFTSGDSHLTGASFIVIDGALKGTDIPVNVNVVEVCYEIVNIFNCKVELPSTIFVIEWKEIESTGYCKLLKEYWISVFNCDDGKFPVALRSNVFAAAEQIAGQIPYTITPFVNSLTRRKLLYVFYIGFYAILLKKKLNFQLVPGLFNVCSYISVGFTAEMRFALISTCSLP</sequence>
<dbReference type="GO" id="GO:0008270">
    <property type="term" value="F:zinc ion binding"/>
    <property type="evidence" value="ECO:0007669"/>
    <property type="project" value="UniProtKB-KW"/>
</dbReference>
<reference evidence="7" key="1">
    <citation type="submission" date="2017-02" db="UniProtKB">
        <authorList>
            <consortium name="WormBaseParasite"/>
        </authorList>
    </citation>
    <scope>IDENTIFICATION</scope>
</reference>
<dbReference type="InterPro" id="IPR013083">
    <property type="entry name" value="Znf_RING/FYVE/PHD"/>
</dbReference>
<dbReference type="InterPro" id="IPR017455">
    <property type="entry name" value="Znf_FYVE-rel"/>
</dbReference>
<evidence type="ECO:0000256" key="1">
    <source>
        <dbReference type="ARBA" id="ARBA00022723"/>
    </source>
</evidence>
<evidence type="ECO:0000259" key="5">
    <source>
        <dbReference type="PROSITE" id="PS50178"/>
    </source>
</evidence>